<evidence type="ECO:0000313" key="1">
    <source>
        <dbReference type="EMBL" id="KFF10107.1"/>
    </source>
</evidence>
<dbReference type="OrthoDB" id="2972467at2"/>
<evidence type="ECO:0000313" key="2">
    <source>
        <dbReference type="Proteomes" id="UP000028705"/>
    </source>
</evidence>
<keyword evidence="2" id="KW-1185">Reference proteome</keyword>
<gene>
    <name evidence="1" type="ORF">IW15_21450</name>
</gene>
<accession>A0A086A093</accession>
<protein>
    <submittedName>
        <fullName evidence="1">Uncharacterized protein</fullName>
    </submittedName>
</protein>
<name>A0A086A093_9FLAO</name>
<dbReference type="Gene3D" id="2.180.10.10">
    <property type="entry name" value="RHS repeat-associated core"/>
    <property type="match status" value="1"/>
</dbReference>
<proteinExistence type="predicted"/>
<comment type="caution">
    <text evidence="1">The sequence shown here is derived from an EMBL/GenBank/DDBJ whole genome shotgun (WGS) entry which is preliminary data.</text>
</comment>
<reference evidence="1 2" key="1">
    <citation type="submission" date="2014-07" db="EMBL/GenBank/DDBJ databases">
        <title>Genome of Chryseobacterium soli DSM 19298.</title>
        <authorList>
            <person name="Stropko S.J."/>
            <person name="Pipes S.E."/>
            <person name="Newman J."/>
        </authorList>
    </citation>
    <scope>NUCLEOTIDE SEQUENCE [LARGE SCALE GENOMIC DNA]</scope>
    <source>
        <strain evidence="1 2">DSM 19298</strain>
    </source>
</reference>
<dbReference type="EMBL" id="JPRH01000013">
    <property type="protein sequence ID" value="KFF10107.1"/>
    <property type="molecule type" value="Genomic_DNA"/>
</dbReference>
<sequence>MNANDFYPFGLEFGGSGMDIFNSISPSYTYTFQGQEKQADLGWNSYKWRNYDPTMDGFLMWIL</sequence>
<dbReference type="Proteomes" id="UP000028705">
    <property type="component" value="Unassembled WGS sequence"/>
</dbReference>
<organism evidence="1 2">
    <name type="scientific">Chryseobacterium soli</name>
    <dbReference type="NCBI Taxonomy" id="445961"/>
    <lineage>
        <taxon>Bacteria</taxon>
        <taxon>Pseudomonadati</taxon>
        <taxon>Bacteroidota</taxon>
        <taxon>Flavobacteriia</taxon>
        <taxon>Flavobacteriales</taxon>
        <taxon>Weeksellaceae</taxon>
        <taxon>Chryseobacterium group</taxon>
        <taxon>Chryseobacterium</taxon>
    </lineage>
</organism>
<dbReference type="RefSeq" id="WP_034715252.1">
    <property type="nucleotide sequence ID" value="NZ_JPRH01000013.1"/>
</dbReference>
<dbReference type="AlphaFoldDB" id="A0A086A093"/>